<comment type="function">
    <text evidence="5">Converts proline to delta-1-pyrroline-5-carboxylate.</text>
</comment>
<keyword evidence="5" id="KW-0274">FAD</keyword>
<evidence type="ECO:0000256" key="1">
    <source>
        <dbReference type="ARBA" id="ARBA00005869"/>
    </source>
</evidence>
<comment type="similarity">
    <text evidence="1 5">Belongs to the proline oxidase family.</text>
</comment>
<dbReference type="Pfam" id="PF01619">
    <property type="entry name" value="Pro_dh"/>
    <property type="match status" value="1"/>
</dbReference>
<dbReference type="EC" id="1.5.5.2" evidence="2 5"/>
<evidence type="ECO:0000256" key="5">
    <source>
        <dbReference type="RuleBase" id="RU364054"/>
    </source>
</evidence>
<dbReference type="Gene3D" id="3.20.20.220">
    <property type="match status" value="1"/>
</dbReference>
<reference evidence="7 8" key="1">
    <citation type="submission" date="2024-09" db="EMBL/GenBank/DDBJ databases">
        <title>Chromosome-scale assembly of Riccia sorocarpa.</title>
        <authorList>
            <person name="Paukszto L."/>
        </authorList>
    </citation>
    <scope>NUCLEOTIDE SEQUENCE [LARGE SCALE GENOMIC DNA]</scope>
    <source>
        <strain evidence="7">LP-2024</strain>
        <tissue evidence="7">Aerial parts of the thallus</tissue>
    </source>
</reference>
<name>A0ABD3H123_9MARC</name>
<dbReference type="GO" id="GO:0004657">
    <property type="term" value="F:proline dehydrogenase activity"/>
    <property type="evidence" value="ECO:0007669"/>
    <property type="project" value="UniProtKB-EC"/>
</dbReference>
<evidence type="ECO:0000256" key="2">
    <source>
        <dbReference type="ARBA" id="ARBA00012695"/>
    </source>
</evidence>
<dbReference type="Proteomes" id="UP001633002">
    <property type="component" value="Unassembled WGS sequence"/>
</dbReference>
<dbReference type="InterPro" id="IPR029041">
    <property type="entry name" value="FAD-linked_oxidoreductase-like"/>
</dbReference>
<comment type="cofactor">
    <cofactor evidence="5">
        <name>FAD</name>
        <dbReference type="ChEBI" id="CHEBI:57692"/>
    </cofactor>
</comment>
<keyword evidence="3 5" id="KW-0560">Oxidoreductase</keyword>
<keyword evidence="4 5" id="KW-0642">Proline metabolism</keyword>
<dbReference type="AlphaFoldDB" id="A0ABD3H123"/>
<gene>
    <name evidence="7" type="ORF">R1sor_003254</name>
</gene>
<evidence type="ECO:0000313" key="8">
    <source>
        <dbReference type="Proteomes" id="UP001633002"/>
    </source>
</evidence>
<keyword evidence="5" id="KW-0285">Flavoprotein</keyword>
<dbReference type="EMBL" id="JBJQOH010000006">
    <property type="protein sequence ID" value="KAL3685232.1"/>
    <property type="molecule type" value="Genomic_DNA"/>
</dbReference>
<dbReference type="InterPro" id="IPR015659">
    <property type="entry name" value="Proline_oxidase"/>
</dbReference>
<evidence type="ECO:0000259" key="6">
    <source>
        <dbReference type="Pfam" id="PF01619"/>
    </source>
</evidence>
<proteinExistence type="inferred from homology"/>
<sequence length="693" mass="76680">MFLNLWKFLEKAVSSNAATMFDWVFVAVQCLLQLVNAWSGCGSRFPNVYRFLQPRFSVSLFSLSLSSWVSPSHKVEDLKLVSCRIVRISGNFKGLMAWQHYRALSSRLVKSFRSREVSDIQDTTKIWRRNHFLDGNLNSRSTSILGSTKASTTGEPDRCVVEGKKEQHCKIFEGYEHKLGLNSGGVVKVAPESVTSLNYGGTRFVHDSLIAGVADAPERATTSFPSSHRVEVHNHGEDDILQMEDGGSLYSGMKTKELLATLLNLDMVSFEPMVDLSMKVLTSPLMKSRILSAPIFWTVKRTAYAHFCAGENSAEAALTLNRMWELGLRGILDYSLEDAEDSKTCDENTAGFLSTIQQTQSLPEGSVIFACVKISAICPISLLERMSDLLRWQHKNPKFKLPWKEDGLPVLAADSPTYQTKGAPDGLSLEEDRELQSAQERLRRLCEACAARKLSLLVDAEYSTIQPAIDYMTYAALFEFNKGVGAGASPVVYNTLQTYLKDAPSRLALASAEATRRNAALAFKMVRGAYITREKALAASVGAPSPIHDTIQDTHKCYNSSVSFMLERISAKDSAALMLATHNSDSGKSAAKKILELGLDKRDPRIHFAQLKGMSDRLSLALARGGFNVNKYLPFGPVPHVIPYLVRRAEENRGLFGNTRIDRQSLREELLRRGSVALGLKQGSVTADGKQIV</sequence>
<protein>
    <recommendedName>
        <fullName evidence="2 5">Proline dehydrogenase</fullName>
        <ecNumber evidence="2 5">1.5.5.2</ecNumber>
    </recommendedName>
</protein>
<accession>A0ABD3H123</accession>
<feature type="domain" description="Proline dehydrogenase" evidence="6">
    <location>
        <begin position="355"/>
        <end position="654"/>
    </location>
</feature>
<dbReference type="PANTHER" id="PTHR13914:SF0">
    <property type="entry name" value="PROLINE DEHYDROGENASE 1, MITOCHONDRIAL"/>
    <property type="match status" value="1"/>
</dbReference>
<comment type="caution">
    <text evidence="7">The sequence shown here is derived from an EMBL/GenBank/DDBJ whole genome shotgun (WGS) entry which is preliminary data.</text>
</comment>
<evidence type="ECO:0000256" key="3">
    <source>
        <dbReference type="ARBA" id="ARBA00023002"/>
    </source>
</evidence>
<dbReference type="GO" id="GO:0006560">
    <property type="term" value="P:proline metabolic process"/>
    <property type="evidence" value="ECO:0007669"/>
    <property type="project" value="UniProtKB-KW"/>
</dbReference>
<organism evidence="7 8">
    <name type="scientific">Riccia sorocarpa</name>
    <dbReference type="NCBI Taxonomy" id="122646"/>
    <lineage>
        <taxon>Eukaryota</taxon>
        <taxon>Viridiplantae</taxon>
        <taxon>Streptophyta</taxon>
        <taxon>Embryophyta</taxon>
        <taxon>Marchantiophyta</taxon>
        <taxon>Marchantiopsida</taxon>
        <taxon>Marchantiidae</taxon>
        <taxon>Marchantiales</taxon>
        <taxon>Ricciaceae</taxon>
        <taxon>Riccia</taxon>
    </lineage>
</organism>
<keyword evidence="8" id="KW-1185">Reference proteome</keyword>
<evidence type="ECO:0000313" key="7">
    <source>
        <dbReference type="EMBL" id="KAL3685232.1"/>
    </source>
</evidence>
<dbReference type="PANTHER" id="PTHR13914">
    <property type="entry name" value="PROLINE OXIDASE"/>
    <property type="match status" value="1"/>
</dbReference>
<comment type="catalytic activity">
    <reaction evidence="5">
        <text>L-proline + a quinone = (S)-1-pyrroline-5-carboxylate + a quinol + H(+)</text>
        <dbReference type="Rhea" id="RHEA:23784"/>
        <dbReference type="ChEBI" id="CHEBI:15378"/>
        <dbReference type="ChEBI" id="CHEBI:17388"/>
        <dbReference type="ChEBI" id="CHEBI:24646"/>
        <dbReference type="ChEBI" id="CHEBI:60039"/>
        <dbReference type="ChEBI" id="CHEBI:132124"/>
        <dbReference type="EC" id="1.5.5.2"/>
    </reaction>
</comment>
<evidence type="ECO:0000256" key="4">
    <source>
        <dbReference type="ARBA" id="ARBA00023062"/>
    </source>
</evidence>
<dbReference type="InterPro" id="IPR002872">
    <property type="entry name" value="Proline_DH_dom"/>
</dbReference>
<dbReference type="SUPFAM" id="SSF51730">
    <property type="entry name" value="FAD-linked oxidoreductase"/>
    <property type="match status" value="1"/>
</dbReference>